<sequence>MGIGIAGGAVFAFAGAPLAWMLGALIAVTVASLGGARLAVPAPLRTVMVAVLGVMLGSAFTPEIADQIAAWSGVVLVLLGFLVVTMALAVAFLRYGFGIDRVTAYFSGAPGGITEMTLAGESHGADTRVIALMHATRIVVIVAVIPFQFRVLGGLDVPTLPPAAASLLETPLVDGLLMAGCAVIGYMAARFLRFPAAALVGPMALSAGVHMAGWTAATPPFELIAAAQVVVGTALGARFAGVSVRRVWPYLLVGSGSAVIMMVLSWLAAIVFAERVGVEPAGLLLALVPGGLVEMGLIALSLGIDTAMVSTLQVLRITVIMLAAPAVFLVLDRYLVHRWRNGPR</sequence>
<protein>
    <submittedName>
        <fullName evidence="2">Ammonia monooxygenase</fullName>
    </submittedName>
</protein>
<feature type="transmembrane region" description="Helical" evidence="1">
    <location>
        <begin position="281"/>
        <end position="302"/>
    </location>
</feature>
<keyword evidence="1" id="KW-1133">Transmembrane helix</keyword>
<feature type="transmembrane region" description="Helical" evidence="1">
    <location>
        <begin position="129"/>
        <end position="151"/>
    </location>
</feature>
<accession>W0DKR1</accession>
<feature type="transmembrane region" description="Helical" evidence="1">
    <location>
        <begin position="196"/>
        <end position="217"/>
    </location>
</feature>
<evidence type="ECO:0000313" key="3">
    <source>
        <dbReference type="Proteomes" id="UP000005289"/>
    </source>
</evidence>
<dbReference type="Proteomes" id="UP000005289">
    <property type="component" value="Chromosome"/>
</dbReference>
<dbReference type="GO" id="GO:0010468">
    <property type="term" value="P:regulation of gene expression"/>
    <property type="evidence" value="ECO:0007669"/>
    <property type="project" value="InterPro"/>
</dbReference>
<feature type="transmembrane region" description="Helical" evidence="1">
    <location>
        <begin position="6"/>
        <end position="30"/>
    </location>
</feature>
<feature type="transmembrane region" description="Helical" evidence="1">
    <location>
        <begin position="68"/>
        <end position="93"/>
    </location>
</feature>
<feature type="transmembrane region" description="Helical" evidence="1">
    <location>
        <begin position="42"/>
        <end position="62"/>
    </location>
</feature>
<dbReference type="STRING" id="713585.THITH_03480"/>
<gene>
    <name evidence="2" type="ORF">THITH_03480</name>
</gene>
<feature type="transmembrane region" description="Helical" evidence="1">
    <location>
        <begin position="314"/>
        <end position="336"/>
    </location>
</feature>
<dbReference type="GO" id="GO:0004497">
    <property type="term" value="F:monooxygenase activity"/>
    <property type="evidence" value="ECO:0007669"/>
    <property type="project" value="UniProtKB-KW"/>
</dbReference>
<evidence type="ECO:0000313" key="2">
    <source>
        <dbReference type="EMBL" id="AHE97480.1"/>
    </source>
</evidence>
<dbReference type="InterPro" id="IPR007820">
    <property type="entry name" value="AbrB_fam"/>
</dbReference>
<dbReference type="PANTHER" id="PTHR38457:SF1">
    <property type="entry name" value="REGULATOR ABRB-RELATED"/>
    <property type="match status" value="1"/>
</dbReference>
<reference evidence="2 3" key="1">
    <citation type="submission" date="2013-12" db="EMBL/GenBank/DDBJ databases">
        <authorList>
            <consortium name="DOE Joint Genome Institute"/>
            <person name="Muyzer G."/>
            <person name="Huntemann M."/>
            <person name="Han J."/>
            <person name="Chen A."/>
            <person name="Kyrpides N."/>
            <person name="Mavromatis K."/>
            <person name="Markowitz V."/>
            <person name="Palaniappan K."/>
            <person name="Ivanova N."/>
            <person name="Schaumberg A."/>
            <person name="Pati A."/>
            <person name="Liolios K."/>
            <person name="Nordberg H.P."/>
            <person name="Cantor M.N."/>
            <person name="Hua S.X."/>
            <person name="Woyke T."/>
        </authorList>
    </citation>
    <scope>NUCLEOTIDE SEQUENCE [LARGE SCALE GENOMIC DNA]</scope>
    <source>
        <strain evidence="2 3">ARh 1</strain>
    </source>
</reference>
<dbReference type="Pfam" id="PF05145">
    <property type="entry name" value="AbrB"/>
    <property type="match status" value="1"/>
</dbReference>
<keyword evidence="1" id="KW-0812">Transmembrane</keyword>
<dbReference type="PANTHER" id="PTHR38457">
    <property type="entry name" value="REGULATOR ABRB-RELATED"/>
    <property type="match status" value="1"/>
</dbReference>
<keyword evidence="1" id="KW-0472">Membrane</keyword>
<feature type="transmembrane region" description="Helical" evidence="1">
    <location>
        <begin position="247"/>
        <end position="269"/>
    </location>
</feature>
<dbReference type="AlphaFoldDB" id="W0DKR1"/>
<evidence type="ECO:0000256" key="1">
    <source>
        <dbReference type="SAM" id="Phobius"/>
    </source>
</evidence>
<name>W0DKR1_9GAMM</name>
<keyword evidence="3" id="KW-1185">Reference proteome</keyword>
<proteinExistence type="predicted"/>
<dbReference type="HOGENOM" id="CLU_050210_2_1_6"/>
<dbReference type="InterPro" id="IPR017516">
    <property type="entry name" value="AbrB_dup"/>
</dbReference>
<keyword evidence="2" id="KW-0560">Oxidoreductase</keyword>
<organism evidence="2 3">
    <name type="scientific">Thioalkalivibrio paradoxus ARh 1</name>
    <dbReference type="NCBI Taxonomy" id="713585"/>
    <lineage>
        <taxon>Bacteria</taxon>
        <taxon>Pseudomonadati</taxon>
        <taxon>Pseudomonadota</taxon>
        <taxon>Gammaproteobacteria</taxon>
        <taxon>Chromatiales</taxon>
        <taxon>Ectothiorhodospiraceae</taxon>
        <taxon>Thioalkalivibrio</taxon>
    </lineage>
</organism>
<dbReference type="KEGG" id="tti:THITH_03480"/>
<dbReference type="PIRSF" id="PIRSF038991">
    <property type="entry name" value="Protein_AbrB"/>
    <property type="match status" value="1"/>
</dbReference>
<dbReference type="NCBIfam" id="TIGR03082">
    <property type="entry name" value="Gneg_AbrB_dup"/>
    <property type="match status" value="2"/>
</dbReference>
<feature type="transmembrane region" description="Helical" evidence="1">
    <location>
        <begin position="171"/>
        <end position="189"/>
    </location>
</feature>
<dbReference type="EMBL" id="CP007029">
    <property type="protein sequence ID" value="AHE97480.1"/>
    <property type="molecule type" value="Genomic_DNA"/>
</dbReference>
<keyword evidence="2" id="KW-0503">Monooxygenase</keyword>
<dbReference type="GO" id="GO:0016020">
    <property type="term" value="C:membrane"/>
    <property type="evidence" value="ECO:0007669"/>
    <property type="project" value="InterPro"/>
</dbReference>